<dbReference type="GO" id="GO:0001530">
    <property type="term" value="F:lipopolysaccharide binding"/>
    <property type="evidence" value="ECO:0007669"/>
    <property type="project" value="InterPro"/>
</dbReference>
<comment type="subunit">
    <text evidence="4">Component of the lipopolysaccharide transport and assembly complex.</text>
</comment>
<gene>
    <name evidence="4" type="primary">lptA</name>
    <name evidence="6" type="ORF">SAMN05443662_1182</name>
</gene>
<dbReference type="InterPro" id="IPR052037">
    <property type="entry name" value="LPS_export_LptA"/>
</dbReference>
<evidence type="ECO:0000256" key="1">
    <source>
        <dbReference type="ARBA" id="ARBA00022448"/>
    </source>
</evidence>
<dbReference type="Pfam" id="PF03968">
    <property type="entry name" value="LptD_N"/>
    <property type="match status" value="1"/>
</dbReference>
<dbReference type="EMBL" id="FSRE01000003">
    <property type="protein sequence ID" value="SIO02261.1"/>
    <property type="molecule type" value="Genomic_DNA"/>
</dbReference>
<dbReference type="GO" id="GO:0030288">
    <property type="term" value="C:outer membrane-bounded periplasmic space"/>
    <property type="evidence" value="ECO:0007669"/>
    <property type="project" value="TreeGrafter"/>
</dbReference>
<dbReference type="InterPro" id="IPR005653">
    <property type="entry name" value="OstA-like_N"/>
</dbReference>
<reference evidence="6 7" key="1">
    <citation type="submission" date="2016-11" db="EMBL/GenBank/DDBJ databases">
        <authorList>
            <person name="Jaros S."/>
            <person name="Januszkiewicz K."/>
            <person name="Wedrychowicz H."/>
        </authorList>
    </citation>
    <scope>NUCLEOTIDE SEQUENCE [LARGE SCALE GENOMIC DNA]</scope>
    <source>
        <strain evidence="6 7">DSM 17737</strain>
    </source>
</reference>
<keyword evidence="3 4" id="KW-0574">Periplasm</keyword>
<dbReference type="Gene3D" id="2.60.450.10">
    <property type="entry name" value="Lipopolysaccharide (LPS) transport protein A like domain"/>
    <property type="match status" value="1"/>
</dbReference>
<organism evidence="6 7">
    <name type="scientific">Sulfurivirga caldicuralii</name>
    <dbReference type="NCBI Taxonomy" id="364032"/>
    <lineage>
        <taxon>Bacteria</taxon>
        <taxon>Pseudomonadati</taxon>
        <taxon>Pseudomonadota</taxon>
        <taxon>Gammaproteobacteria</taxon>
        <taxon>Thiotrichales</taxon>
        <taxon>Piscirickettsiaceae</taxon>
        <taxon>Sulfurivirga</taxon>
    </lineage>
</organism>
<dbReference type="NCBIfam" id="TIGR03002">
    <property type="entry name" value="outer_YhbN_LptA"/>
    <property type="match status" value="1"/>
</dbReference>
<dbReference type="AlphaFoldDB" id="A0A1N6G480"/>
<keyword evidence="2 4" id="KW-0732">Signal</keyword>
<name>A0A1N6G480_9GAMM</name>
<evidence type="ECO:0000259" key="5">
    <source>
        <dbReference type="Pfam" id="PF03968"/>
    </source>
</evidence>
<evidence type="ECO:0000313" key="6">
    <source>
        <dbReference type="EMBL" id="SIO02261.1"/>
    </source>
</evidence>
<keyword evidence="1 4" id="KW-0813">Transport</keyword>
<sequence length="173" mass="19122" precursor="true">MRPDMLLAALLLTLSVVVAHAEPTAQQDPDAKQPIDILADHLEARQKDGFSRYTGHVVVTQGSFRLQGDTLDVYFENGQISRAIAHGKPAHFRKKSPRDGRLITGHALTITYSLKPHKHLLLEGNAVVTQASGETIRGARLDYDLEQETLQAHGDRKQRVHLTIPPQQDTSAP</sequence>
<proteinExistence type="inferred from homology"/>
<dbReference type="STRING" id="364032.SAMN05443662_1182"/>
<dbReference type="Proteomes" id="UP000198461">
    <property type="component" value="Unassembled WGS sequence"/>
</dbReference>
<comment type="similarity">
    <text evidence="4">Belongs to the LptA family.</text>
</comment>
<feature type="domain" description="Organic solvent tolerance-like N-terminal" evidence="5">
    <location>
        <begin position="37"/>
        <end position="148"/>
    </location>
</feature>
<dbReference type="GO" id="GO:0043165">
    <property type="term" value="P:Gram-negative-bacterium-type cell outer membrane assembly"/>
    <property type="evidence" value="ECO:0007669"/>
    <property type="project" value="UniProtKB-UniRule"/>
</dbReference>
<comment type="subcellular location">
    <subcellularLocation>
        <location evidence="4">Periplasm</location>
    </subcellularLocation>
</comment>
<feature type="signal peptide" evidence="4">
    <location>
        <begin position="1"/>
        <end position="21"/>
    </location>
</feature>
<dbReference type="PANTHER" id="PTHR36504">
    <property type="entry name" value="LIPOPOLYSACCHARIDE EXPORT SYSTEM PROTEIN LPTA"/>
    <property type="match status" value="1"/>
</dbReference>
<dbReference type="GO" id="GO:0009279">
    <property type="term" value="C:cell outer membrane"/>
    <property type="evidence" value="ECO:0007669"/>
    <property type="project" value="TreeGrafter"/>
</dbReference>
<keyword evidence="7" id="KW-1185">Reference proteome</keyword>
<feature type="chain" id="PRO_5013415238" description="Lipopolysaccharide export system protein LptA" evidence="4">
    <location>
        <begin position="22"/>
        <end position="173"/>
    </location>
</feature>
<comment type="function">
    <text evidence="4">Involved in the assembly of lipopolysaccharide (LPS). Required for the translocation of LPS from the inner membrane to the outer membrane. May form a bridge between the inner membrane and the outer membrane, via interactions with LptC and LptD, thereby facilitating LPS transfer across the periplasm.</text>
</comment>
<dbReference type="GO" id="GO:0015920">
    <property type="term" value="P:lipopolysaccharide transport"/>
    <property type="evidence" value="ECO:0007669"/>
    <property type="project" value="UniProtKB-UniRule"/>
</dbReference>
<evidence type="ECO:0000256" key="2">
    <source>
        <dbReference type="ARBA" id="ARBA00022729"/>
    </source>
</evidence>
<dbReference type="PANTHER" id="PTHR36504:SF1">
    <property type="entry name" value="LIPOPOLYSACCHARIDE EXPORT SYSTEM PROTEIN LPTA"/>
    <property type="match status" value="1"/>
</dbReference>
<evidence type="ECO:0000256" key="4">
    <source>
        <dbReference type="HAMAP-Rule" id="MF_01914"/>
    </source>
</evidence>
<dbReference type="HAMAP" id="MF_01914">
    <property type="entry name" value="LPS_assembly_LptA"/>
    <property type="match status" value="1"/>
</dbReference>
<accession>A0A1N6G480</accession>
<protein>
    <recommendedName>
        <fullName evidence="4">Lipopolysaccharide export system protein LptA</fullName>
    </recommendedName>
</protein>
<dbReference type="InterPro" id="IPR014340">
    <property type="entry name" value="LptA"/>
</dbReference>
<evidence type="ECO:0000313" key="7">
    <source>
        <dbReference type="Proteomes" id="UP000198461"/>
    </source>
</evidence>
<evidence type="ECO:0000256" key="3">
    <source>
        <dbReference type="ARBA" id="ARBA00022764"/>
    </source>
</evidence>
<dbReference type="GO" id="GO:0017089">
    <property type="term" value="F:glycolipid transfer activity"/>
    <property type="evidence" value="ECO:0007669"/>
    <property type="project" value="TreeGrafter"/>
</dbReference>